<protein>
    <submittedName>
        <fullName evidence="2">Uncharacterized protein</fullName>
    </submittedName>
</protein>
<keyword evidence="3" id="KW-1185">Reference proteome</keyword>
<comment type="caution">
    <text evidence="2">The sequence shown here is derived from an EMBL/GenBank/DDBJ whole genome shotgun (WGS) entry which is preliminary data.</text>
</comment>
<feature type="chain" id="PRO_5042977015" evidence="1">
    <location>
        <begin position="28"/>
        <end position="69"/>
    </location>
</feature>
<evidence type="ECO:0000313" key="3">
    <source>
        <dbReference type="Proteomes" id="UP001386955"/>
    </source>
</evidence>
<reference evidence="2 3" key="1">
    <citation type="submission" date="2024-01" db="EMBL/GenBank/DDBJ databases">
        <title>The genomes of 5 underutilized Papilionoideae crops provide insights into root nodulation and disease resistanc.</title>
        <authorList>
            <person name="Jiang F."/>
        </authorList>
    </citation>
    <scope>NUCLEOTIDE SEQUENCE [LARGE SCALE GENOMIC DNA]</scope>
    <source>
        <strain evidence="2">DUOXIRENSHENG_FW03</strain>
        <tissue evidence="2">Leaves</tissue>
    </source>
</reference>
<name>A0AAN9T1X3_PSOTE</name>
<evidence type="ECO:0000256" key="1">
    <source>
        <dbReference type="SAM" id="SignalP"/>
    </source>
</evidence>
<organism evidence="2 3">
    <name type="scientific">Psophocarpus tetragonolobus</name>
    <name type="common">Winged bean</name>
    <name type="synonym">Dolichos tetragonolobus</name>
    <dbReference type="NCBI Taxonomy" id="3891"/>
    <lineage>
        <taxon>Eukaryota</taxon>
        <taxon>Viridiplantae</taxon>
        <taxon>Streptophyta</taxon>
        <taxon>Embryophyta</taxon>
        <taxon>Tracheophyta</taxon>
        <taxon>Spermatophyta</taxon>
        <taxon>Magnoliopsida</taxon>
        <taxon>eudicotyledons</taxon>
        <taxon>Gunneridae</taxon>
        <taxon>Pentapetalae</taxon>
        <taxon>rosids</taxon>
        <taxon>fabids</taxon>
        <taxon>Fabales</taxon>
        <taxon>Fabaceae</taxon>
        <taxon>Papilionoideae</taxon>
        <taxon>50 kb inversion clade</taxon>
        <taxon>NPAAA clade</taxon>
        <taxon>indigoferoid/millettioid clade</taxon>
        <taxon>Phaseoleae</taxon>
        <taxon>Psophocarpus</taxon>
    </lineage>
</organism>
<sequence>MGHVPKAYTWMLLYGFWPSNFVFKCAAVYHCHGWVDEKLVNEHELVVPLELFLCLSLVASSHPLRLCSD</sequence>
<gene>
    <name evidence="2" type="ORF">VNO78_04475</name>
</gene>
<accession>A0AAN9T1X3</accession>
<dbReference type="EMBL" id="JAYMYS010000001">
    <property type="protein sequence ID" value="KAK7412821.1"/>
    <property type="molecule type" value="Genomic_DNA"/>
</dbReference>
<evidence type="ECO:0000313" key="2">
    <source>
        <dbReference type="EMBL" id="KAK7412821.1"/>
    </source>
</evidence>
<feature type="signal peptide" evidence="1">
    <location>
        <begin position="1"/>
        <end position="27"/>
    </location>
</feature>
<dbReference type="AlphaFoldDB" id="A0AAN9T1X3"/>
<proteinExistence type="predicted"/>
<keyword evidence="1" id="KW-0732">Signal</keyword>
<dbReference type="Proteomes" id="UP001386955">
    <property type="component" value="Unassembled WGS sequence"/>
</dbReference>